<accession>A0ABT7M128</accession>
<keyword evidence="5" id="KW-1185">Reference proteome</keyword>
<dbReference type="SUPFAM" id="SSF52540">
    <property type="entry name" value="P-loop containing nucleoside triphosphate hydrolases"/>
    <property type="match status" value="1"/>
</dbReference>
<feature type="domain" description="Dynamin N-terminal" evidence="3">
    <location>
        <begin position="43"/>
        <end position="197"/>
    </location>
</feature>
<feature type="coiled-coil region" evidence="1">
    <location>
        <begin position="577"/>
        <end position="604"/>
    </location>
</feature>
<comment type="caution">
    <text evidence="4">The sequence shown here is derived from an EMBL/GenBank/DDBJ whole genome shotgun (WGS) entry which is preliminary data.</text>
</comment>
<proteinExistence type="predicted"/>
<gene>
    <name evidence="4" type="ORF">QRT03_00225</name>
</gene>
<dbReference type="PANTHER" id="PTHR43681:SF1">
    <property type="entry name" value="SARCALUMENIN"/>
    <property type="match status" value="1"/>
</dbReference>
<evidence type="ECO:0000256" key="2">
    <source>
        <dbReference type="SAM" id="Phobius"/>
    </source>
</evidence>
<dbReference type="InterPro" id="IPR045063">
    <property type="entry name" value="Dynamin_N"/>
</dbReference>
<dbReference type="Proteomes" id="UP001231924">
    <property type="component" value="Unassembled WGS sequence"/>
</dbReference>
<dbReference type="InterPro" id="IPR051943">
    <property type="entry name" value="TRAFAC_Dynamin-like_GTPase"/>
</dbReference>
<dbReference type="Pfam" id="PF00350">
    <property type="entry name" value="Dynamin_N"/>
    <property type="match status" value="1"/>
</dbReference>
<dbReference type="InterPro" id="IPR027417">
    <property type="entry name" value="P-loop_NTPase"/>
</dbReference>
<evidence type="ECO:0000256" key="1">
    <source>
        <dbReference type="SAM" id="Coils"/>
    </source>
</evidence>
<keyword evidence="1" id="KW-0175">Coiled coil</keyword>
<evidence type="ECO:0000259" key="3">
    <source>
        <dbReference type="Pfam" id="PF00350"/>
    </source>
</evidence>
<evidence type="ECO:0000313" key="4">
    <source>
        <dbReference type="EMBL" id="MDL5154372.1"/>
    </source>
</evidence>
<protein>
    <submittedName>
        <fullName evidence="4">Dynamin family protein</fullName>
    </submittedName>
</protein>
<keyword evidence="2" id="KW-0472">Membrane</keyword>
<evidence type="ECO:0000313" key="5">
    <source>
        <dbReference type="Proteomes" id="UP001231924"/>
    </source>
</evidence>
<dbReference type="RefSeq" id="WP_286050403.1">
    <property type="nucleotide sequence ID" value="NZ_JASVWF010000001.1"/>
</dbReference>
<sequence>MPSTPALDLIDLAKKATAAYGRPDLSDRLDATRRRVADPDVRVLVVGEFKQGKSALVNALVSAEICPVDDDISTSVTTAVRYTDGAPSVSVVRESAGPADGEVRSERTDVPFGDLQRYVSEAGNPGNRENVSYVEVTVPRKLLSTGLVVVDTPGVGGLGSAHGAMTMAALPTADAVLLISDAATEYTAPELRFLQQATALCPTVACVLTKTDLYPEWRRIADLDRGHLRRQGVRAEILPVSSVLRRAAAAANDAALNEESGFKALVTYLREQVLAQSEKLDRRAASQDVLSIVEQISYRMRSELAAQENPGEADQLIARLEQAKQRAEDLKKRSARWQTTLNDGFGDLQSDIDHDLRDRMRALQKESEELLEAEDPGEIWDQFAEWLHAAVAQAASTNFVWASQRAQHLSLQVADHFVAGGQIALPDLSRTRARDAGGHVNPMIRPEMAKFHLGSALLTGMRGGQGGVMMFGMITSLAGMAMLNPITGAAALLLGAKGVRDERKRLLERRRADAKQAVRKHIDDVTFQVGKDSRDLLRNVQRHLRDHFQDIAQEVATSMSESVASAQAAVKSVTTEREERKRNLTAELDRLAALEKKAKALVAND</sequence>
<dbReference type="EMBL" id="JASVWF010000001">
    <property type="protein sequence ID" value="MDL5154372.1"/>
    <property type="molecule type" value="Genomic_DNA"/>
</dbReference>
<organism evidence="4 5">
    <name type="scientific">Actinomycetospora termitidis</name>
    <dbReference type="NCBI Taxonomy" id="3053470"/>
    <lineage>
        <taxon>Bacteria</taxon>
        <taxon>Bacillati</taxon>
        <taxon>Actinomycetota</taxon>
        <taxon>Actinomycetes</taxon>
        <taxon>Pseudonocardiales</taxon>
        <taxon>Pseudonocardiaceae</taxon>
        <taxon>Actinomycetospora</taxon>
    </lineage>
</organism>
<feature type="transmembrane region" description="Helical" evidence="2">
    <location>
        <begin position="468"/>
        <end position="495"/>
    </location>
</feature>
<dbReference type="PANTHER" id="PTHR43681">
    <property type="entry name" value="TRANSMEMBRANE GTPASE FZO"/>
    <property type="match status" value="1"/>
</dbReference>
<feature type="coiled-coil region" evidence="1">
    <location>
        <begin position="313"/>
        <end position="373"/>
    </location>
</feature>
<keyword evidence="2" id="KW-1133">Transmembrane helix</keyword>
<dbReference type="Gene3D" id="3.40.50.300">
    <property type="entry name" value="P-loop containing nucleotide triphosphate hydrolases"/>
    <property type="match status" value="1"/>
</dbReference>
<reference evidence="4 5" key="1">
    <citation type="submission" date="2023-06" db="EMBL/GenBank/DDBJ databases">
        <title>Actinomycetospora Odt1-22.</title>
        <authorList>
            <person name="Supong K."/>
        </authorList>
    </citation>
    <scope>NUCLEOTIDE SEQUENCE [LARGE SCALE GENOMIC DNA]</scope>
    <source>
        <strain evidence="4 5">Odt1-22</strain>
    </source>
</reference>
<name>A0ABT7M128_9PSEU</name>
<keyword evidence="2" id="KW-0812">Transmembrane</keyword>